<evidence type="ECO:0000256" key="3">
    <source>
        <dbReference type="PROSITE-ProRule" id="PRU00023"/>
    </source>
</evidence>
<dbReference type="AlphaFoldDB" id="A0A1Y2AQ99"/>
<feature type="repeat" description="ANK" evidence="3">
    <location>
        <begin position="1"/>
        <end position="26"/>
    </location>
</feature>
<evidence type="ECO:0000256" key="2">
    <source>
        <dbReference type="ARBA" id="ARBA00023043"/>
    </source>
</evidence>
<keyword evidence="1" id="KW-0677">Repeat</keyword>
<dbReference type="PROSITE" id="PS50297">
    <property type="entry name" value="ANK_REP_REGION"/>
    <property type="match status" value="3"/>
</dbReference>
<dbReference type="PRINTS" id="PR01415">
    <property type="entry name" value="ANKYRIN"/>
</dbReference>
<dbReference type="InterPro" id="IPR002110">
    <property type="entry name" value="Ankyrin_rpt"/>
</dbReference>
<feature type="non-terminal residue" evidence="4">
    <location>
        <position position="167"/>
    </location>
</feature>
<dbReference type="PROSITE" id="PS50088">
    <property type="entry name" value="ANK_REPEAT"/>
    <property type="match status" value="4"/>
</dbReference>
<name>A0A1Y2AQ99_9FUNG</name>
<dbReference type="PANTHER" id="PTHR24189:SF50">
    <property type="entry name" value="ANKYRIN REPEAT AND SOCS BOX PROTEIN 2"/>
    <property type="match status" value="1"/>
</dbReference>
<gene>
    <name evidence="4" type="ORF">LY90DRAFT_630200</name>
</gene>
<feature type="repeat" description="ANK" evidence="3">
    <location>
        <begin position="60"/>
        <end position="92"/>
    </location>
</feature>
<dbReference type="SUPFAM" id="SSF48403">
    <property type="entry name" value="Ankyrin repeat"/>
    <property type="match status" value="1"/>
</dbReference>
<evidence type="ECO:0000313" key="4">
    <source>
        <dbReference type="EMBL" id="ORY24721.1"/>
    </source>
</evidence>
<proteinExistence type="predicted"/>
<dbReference type="EMBL" id="MCOG01000219">
    <property type="protein sequence ID" value="ORY24721.1"/>
    <property type="molecule type" value="Genomic_DNA"/>
</dbReference>
<sequence length="167" mass="18776">MAVELGNEKIVKMLLDHLANVNYENQLGITPLIHSILHRHERVVKLLLENGANVNSRNVFNNTPLIYAIRSGNARIVKLLLENGADVNTKDSFWNTPLMQAIETATKDHFDVVEELIHQNAIINAQGKNNRTALMIAAENGFIRMVKLLLKKNAKVTVKDNYNKTAL</sequence>
<feature type="repeat" description="ANK" evidence="3">
    <location>
        <begin position="129"/>
        <end position="161"/>
    </location>
</feature>
<dbReference type="InterPro" id="IPR050745">
    <property type="entry name" value="Multifunctional_regulatory"/>
</dbReference>
<dbReference type="STRING" id="1754190.A0A1Y2AQ99"/>
<keyword evidence="5" id="KW-1185">Reference proteome</keyword>
<dbReference type="InterPro" id="IPR036770">
    <property type="entry name" value="Ankyrin_rpt-contain_sf"/>
</dbReference>
<keyword evidence="2 3" id="KW-0040">ANK repeat</keyword>
<reference evidence="4 5" key="1">
    <citation type="submission" date="2016-08" db="EMBL/GenBank/DDBJ databases">
        <title>A Parts List for Fungal Cellulosomes Revealed by Comparative Genomics.</title>
        <authorList>
            <consortium name="DOE Joint Genome Institute"/>
            <person name="Haitjema C.H."/>
            <person name="Gilmore S.P."/>
            <person name="Henske J.K."/>
            <person name="Solomon K.V."/>
            <person name="De Groot R."/>
            <person name="Kuo A."/>
            <person name="Mondo S.J."/>
            <person name="Salamov A.A."/>
            <person name="Labutti K."/>
            <person name="Zhao Z."/>
            <person name="Chiniquy J."/>
            <person name="Barry K."/>
            <person name="Brewer H.M."/>
            <person name="Purvine S.O."/>
            <person name="Wright A.T."/>
            <person name="Boxma B."/>
            <person name="Van Alen T."/>
            <person name="Hackstein J.H."/>
            <person name="Baker S.E."/>
            <person name="Grigoriev I.V."/>
            <person name="O'Malley M.A."/>
        </authorList>
    </citation>
    <scope>NUCLEOTIDE SEQUENCE [LARGE SCALE GENOMIC DNA]</scope>
    <source>
        <strain evidence="4 5">G1</strain>
    </source>
</reference>
<feature type="repeat" description="ANK" evidence="3">
    <location>
        <begin position="27"/>
        <end position="59"/>
    </location>
</feature>
<protein>
    <submittedName>
        <fullName evidence="4">Ankyrin</fullName>
    </submittedName>
</protein>
<accession>A0A1Y2AQ99</accession>
<evidence type="ECO:0000313" key="5">
    <source>
        <dbReference type="Proteomes" id="UP000193920"/>
    </source>
</evidence>
<dbReference type="Gene3D" id="1.25.40.20">
    <property type="entry name" value="Ankyrin repeat-containing domain"/>
    <property type="match status" value="3"/>
</dbReference>
<dbReference type="PANTHER" id="PTHR24189">
    <property type="entry name" value="MYOTROPHIN"/>
    <property type="match status" value="1"/>
</dbReference>
<comment type="caution">
    <text evidence="4">The sequence shown here is derived from an EMBL/GenBank/DDBJ whole genome shotgun (WGS) entry which is preliminary data.</text>
</comment>
<dbReference type="SMART" id="SM00248">
    <property type="entry name" value="ANK"/>
    <property type="match status" value="5"/>
</dbReference>
<dbReference type="Proteomes" id="UP000193920">
    <property type="component" value="Unassembled WGS sequence"/>
</dbReference>
<dbReference type="Pfam" id="PF12796">
    <property type="entry name" value="Ank_2"/>
    <property type="match status" value="2"/>
</dbReference>
<dbReference type="OrthoDB" id="2163089at2759"/>
<evidence type="ECO:0000256" key="1">
    <source>
        <dbReference type="ARBA" id="ARBA00022737"/>
    </source>
</evidence>
<organism evidence="4 5">
    <name type="scientific">Neocallimastix californiae</name>
    <dbReference type="NCBI Taxonomy" id="1754190"/>
    <lineage>
        <taxon>Eukaryota</taxon>
        <taxon>Fungi</taxon>
        <taxon>Fungi incertae sedis</taxon>
        <taxon>Chytridiomycota</taxon>
        <taxon>Chytridiomycota incertae sedis</taxon>
        <taxon>Neocallimastigomycetes</taxon>
        <taxon>Neocallimastigales</taxon>
        <taxon>Neocallimastigaceae</taxon>
        <taxon>Neocallimastix</taxon>
    </lineage>
</organism>